<comment type="caution">
    <text evidence="4">The sequence shown here is derived from an EMBL/GenBank/DDBJ whole genome shotgun (WGS) entry which is preliminary data.</text>
</comment>
<dbReference type="SUPFAM" id="SSF51735">
    <property type="entry name" value="NAD(P)-binding Rossmann-fold domains"/>
    <property type="match status" value="1"/>
</dbReference>
<name>A0ABP9XLW1_9FUNG</name>
<gene>
    <name evidence="4" type="ORF">HPULCUR_000450</name>
</gene>
<dbReference type="Proteomes" id="UP001476247">
    <property type="component" value="Unassembled WGS sequence"/>
</dbReference>
<proteinExistence type="predicted"/>
<dbReference type="Pfam" id="PF07993">
    <property type="entry name" value="NAD_binding_4"/>
    <property type="match status" value="1"/>
</dbReference>
<dbReference type="SUPFAM" id="SSF47336">
    <property type="entry name" value="ACP-like"/>
    <property type="match status" value="1"/>
</dbReference>
<sequence>MEDTIKLNSLVSHCTVIGEAQPCTAVLIELNFQVAKDYCLDAVLEKVHESVRKANKDAPNHSAILPEMVKIIPFSKHLVTSDKGTVSRKRSIAYFQTEVDAMYAKFLTGGTNKQNVHHGADPNTIETSVMKNIARVLDPSSALQKDISLFNQGLNSLLSIQLQNYLSEDMYPVPQDFLYNYPTITTIVNYFTQANIANKTKEIPVTKKINYQDTTDILDKYLQSASKDLIPAVVTDYSDPNDDREHVVMLTGATGSLGSAILLKLLRNPKVKTVYALVRGNESTDLMGRIADSFKKRGYPESELHEAGRVQALPMNVEEEYLGLSIDIYNKLRSETTMILACAWLLDFNQTVAHYDSECIKGLYNMVKFANKEINPIHFHFISSVSATGAYGIYVPETAMPNNPQVALPMGYGQSKFIVEQLFQYLVEKKNMPCYVHRVGQLCGDSNTGAWNTTEMYPLTLVGGGSYMKKMPGLDTAVNWMPVDYAGDTIVDIMMNTANSFPESIDETIFHIINTNEISWSSLIASMKECGMEFDVIDPESWVQEVSKDQNNPCYKLLGFYQKLFTNGQRHSVRWETSNTRKLSPSMKLAPTVSDKILTYLEHWKEVGFYSP</sequence>
<evidence type="ECO:0000256" key="1">
    <source>
        <dbReference type="ARBA" id="ARBA00022450"/>
    </source>
</evidence>
<feature type="domain" description="Carrier" evidence="3">
    <location>
        <begin position="120"/>
        <end position="195"/>
    </location>
</feature>
<dbReference type="Pfam" id="PF00550">
    <property type="entry name" value="PP-binding"/>
    <property type="match status" value="1"/>
</dbReference>
<dbReference type="InterPro" id="IPR036291">
    <property type="entry name" value="NAD(P)-bd_dom_sf"/>
</dbReference>
<organism evidence="4 5">
    <name type="scientific">Helicostylum pulchrum</name>
    <dbReference type="NCBI Taxonomy" id="562976"/>
    <lineage>
        <taxon>Eukaryota</taxon>
        <taxon>Fungi</taxon>
        <taxon>Fungi incertae sedis</taxon>
        <taxon>Mucoromycota</taxon>
        <taxon>Mucoromycotina</taxon>
        <taxon>Mucoromycetes</taxon>
        <taxon>Mucorales</taxon>
        <taxon>Mucorineae</taxon>
        <taxon>Mucoraceae</taxon>
        <taxon>Helicostylum</taxon>
    </lineage>
</organism>
<reference evidence="4 5" key="1">
    <citation type="submission" date="2024-04" db="EMBL/GenBank/DDBJ databases">
        <title>genome sequences of Mucor flavus KT1a and Helicostylum pulchrum KT1b strains isolation_sourced from the surface of a dry-aged beef.</title>
        <authorList>
            <person name="Toyotome T."/>
            <person name="Hosono M."/>
            <person name="Torimaru M."/>
            <person name="Fukuda K."/>
            <person name="Mikami N."/>
        </authorList>
    </citation>
    <scope>NUCLEOTIDE SEQUENCE [LARGE SCALE GENOMIC DNA]</scope>
    <source>
        <strain evidence="4 5">KT1b</strain>
    </source>
</reference>
<dbReference type="Pfam" id="PF23562">
    <property type="entry name" value="AMP-binding_C_3"/>
    <property type="match status" value="1"/>
</dbReference>
<dbReference type="Gene3D" id="3.40.50.720">
    <property type="entry name" value="NAD(P)-binding Rossmann-like Domain"/>
    <property type="match status" value="1"/>
</dbReference>
<dbReference type="EMBL" id="BAABUJ010000004">
    <property type="protein sequence ID" value="GAA5795098.1"/>
    <property type="molecule type" value="Genomic_DNA"/>
</dbReference>
<dbReference type="PANTHER" id="PTHR43439">
    <property type="entry name" value="PHENYLACETATE-COENZYME A LIGASE"/>
    <property type="match status" value="1"/>
</dbReference>
<keyword evidence="2" id="KW-0597">Phosphoprotein</keyword>
<dbReference type="InterPro" id="IPR009081">
    <property type="entry name" value="PP-bd_ACP"/>
</dbReference>
<protein>
    <recommendedName>
        <fullName evidence="3">Carrier domain-containing protein</fullName>
    </recommendedName>
</protein>
<evidence type="ECO:0000313" key="5">
    <source>
        <dbReference type="Proteomes" id="UP001476247"/>
    </source>
</evidence>
<dbReference type="InterPro" id="IPR051414">
    <property type="entry name" value="Adenylate-forming_Reductase"/>
</dbReference>
<dbReference type="InterPro" id="IPR013120">
    <property type="entry name" value="FAR_NAD-bd"/>
</dbReference>
<keyword evidence="5" id="KW-1185">Reference proteome</keyword>
<dbReference type="PROSITE" id="PS50075">
    <property type="entry name" value="CARRIER"/>
    <property type="match status" value="1"/>
</dbReference>
<dbReference type="Gene3D" id="1.10.1200.10">
    <property type="entry name" value="ACP-like"/>
    <property type="match status" value="1"/>
</dbReference>
<evidence type="ECO:0000256" key="2">
    <source>
        <dbReference type="ARBA" id="ARBA00022553"/>
    </source>
</evidence>
<evidence type="ECO:0000313" key="4">
    <source>
        <dbReference type="EMBL" id="GAA5795098.1"/>
    </source>
</evidence>
<keyword evidence="1" id="KW-0596">Phosphopantetheine</keyword>
<dbReference type="PANTHER" id="PTHR43439:SF2">
    <property type="entry name" value="ENZYME, PUTATIVE (JCVI)-RELATED"/>
    <property type="match status" value="1"/>
</dbReference>
<accession>A0ABP9XLW1</accession>
<dbReference type="InterPro" id="IPR036736">
    <property type="entry name" value="ACP-like_sf"/>
</dbReference>
<evidence type="ECO:0000259" key="3">
    <source>
        <dbReference type="PROSITE" id="PS50075"/>
    </source>
</evidence>